<dbReference type="AlphaFoldDB" id="A0A6A6QRV0"/>
<organism evidence="2 3">
    <name type="scientific">Lophium mytilinum</name>
    <dbReference type="NCBI Taxonomy" id="390894"/>
    <lineage>
        <taxon>Eukaryota</taxon>
        <taxon>Fungi</taxon>
        <taxon>Dikarya</taxon>
        <taxon>Ascomycota</taxon>
        <taxon>Pezizomycotina</taxon>
        <taxon>Dothideomycetes</taxon>
        <taxon>Pleosporomycetidae</taxon>
        <taxon>Mytilinidiales</taxon>
        <taxon>Mytilinidiaceae</taxon>
        <taxon>Lophium</taxon>
    </lineage>
</organism>
<dbReference type="Proteomes" id="UP000799750">
    <property type="component" value="Unassembled WGS sequence"/>
</dbReference>
<gene>
    <name evidence="2" type="ORF">BU16DRAFT_84427</name>
</gene>
<evidence type="ECO:0000313" key="3">
    <source>
        <dbReference type="Proteomes" id="UP000799750"/>
    </source>
</evidence>
<feature type="compositionally biased region" description="Basic residues" evidence="1">
    <location>
        <begin position="231"/>
        <end position="250"/>
    </location>
</feature>
<evidence type="ECO:0000256" key="1">
    <source>
        <dbReference type="SAM" id="MobiDB-lite"/>
    </source>
</evidence>
<reference evidence="2" key="1">
    <citation type="journal article" date="2020" name="Stud. Mycol.">
        <title>101 Dothideomycetes genomes: a test case for predicting lifestyles and emergence of pathogens.</title>
        <authorList>
            <person name="Haridas S."/>
            <person name="Albert R."/>
            <person name="Binder M."/>
            <person name="Bloem J."/>
            <person name="Labutti K."/>
            <person name="Salamov A."/>
            <person name="Andreopoulos B."/>
            <person name="Baker S."/>
            <person name="Barry K."/>
            <person name="Bills G."/>
            <person name="Bluhm B."/>
            <person name="Cannon C."/>
            <person name="Castanera R."/>
            <person name="Culley D."/>
            <person name="Daum C."/>
            <person name="Ezra D."/>
            <person name="Gonzalez J."/>
            <person name="Henrissat B."/>
            <person name="Kuo A."/>
            <person name="Liang C."/>
            <person name="Lipzen A."/>
            <person name="Lutzoni F."/>
            <person name="Magnuson J."/>
            <person name="Mondo S."/>
            <person name="Nolan M."/>
            <person name="Ohm R."/>
            <person name="Pangilinan J."/>
            <person name="Park H.-J."/>
            <person name="Ramirez L."/>
            <person name="Alfaro M."/>
            <person name="Sun H."/>
            <person name="Tritt A."/>
            <person name="Yoshinaga Y."/>
            <person name="Zwiers L.-H."/>
            <person name="Turgeon B."/>
            <person name="Goodwin S."/>
            <person name="Spatafora J."/>
            <person name="Crous P."/>
            <person name="Grigoriev I."/>
        </authorList>
    </citation>
    <scope>NUCLEOTIDE SEQUENCE</scope>
    <source>
        <strain evidence="2">CBS 269.34</strain>
    </source>
</reference>
<sequence length="250" mass="26995">MWNCRLQALKGVRCKAKLTRARRQAIGEGSSCVISPASFSHITAPYPCRLHGGGQLSLRQTAQILLLGALSKFNWSRISSRVGGGTAMMPILTRTRLRKGAKAGVLASLAAYSGSPHGGGGSNVFDVCQEEAAATNGLHRRVLAAGISEMRRVWWARGWLAAPTTSEVLFLVSPEVCGQSTGKGQLCSRGPEVSSPCRFWYGRCERCDSSSSARMKAERTPPVAPPGRNQRVARRPRSSVGLRRRTGWFG</sequence>
<accession>A0A6A6QRV0</accession>
<dbReference type="EMBL" id="MU004192">
    <property type="protein sequence ID" value="KAF2493607.1"/>
    <property type="molecule type" value="Genomic_DNA"/>
</dbReference>
<feature type="region of interest" description="Disordered" evidence="1">
    <location>
        <begin position="212"/>
        <end position="250"/>
    </location>
</feature>
<protein>
    <submittedName>
        <fullName evidence="2">Uncharacterized protein</fullName>
    </submittedName>
</protein>
<proteinExistence type="predicted"/>
<evidence type="ECO:0000313" key="2">
    <source>
        <dbReference type="EMBL" id="KAF2493607.1"/>
    </source>
</evidence>
<name>A0A6A6QRV0_9PEZI</name>
<keyword evidence="3" id="KW-1185">Reference proteome</keyword>